<gene>
    <name evidence="1" type="ORF">TorRG33x02_169500</name>
</gene>
<reference evidence="2" key="1">
    <citation type="submission" date="2016-06" db="EMBL/GenBank/DDBJ databases">
        <title>Parallel loss of symbiosis genes in relatives of nitrogen-fixing non-legume Parasponia.</title>
        <authorList>
            <person name="Van Velzen R."/>
            <person name="Holmer R."/>
            <person name="Bu F."/>
            <person name="Rutten L."/>
            <person name="Van Zeijl A."/>
            <person name="Liu W."/>
            <person name="Santuari L."/>
            <person name="Cao Q."/>
            <person name="Sharma T."/>
            <person name="Shen D."/>
            <person name="Roswanjaya Y."/>
            <person name="Wardhani T."/>
            <person name="Kalhor M.S."/>
            <person name="Jansen J."/>
            <person name="Van den Hoogen J."/>
            <person name="Gungor B."/>
            <person name="Hartog M."/>
            <person name="Hontelez J."/>
            <person name="Verver J."/>
            <person name="Yang W.-C."/>
            <person name="Schijlen E."/>
            <person name="Repin R."/>
            <person name="Schilthuizen M."/>
            <person name="Schranz E."/>
            <person name="Heidstra R."/>
            <person name="Miyata K."/>
            <person name="Fedorova E."/>
            <person name="Kohlen W."/>
            <person name="Bisseling T."/>
            <person name="Smit S."/>
            <person name="Geurts R."/>
        </authorList>
    </citation>
    <scope>NUCLEOTIDE SEQUENCE [LARGE SCALE GENOMIC DNA]</scope>
    <source>
        <strain evidence="2">cv. RG33-2</strain>
    </source>
</reference>
<organism evidence="1 2">
    <name type="scientific">Trema orientale</name>
    <name type="common">Charcoal tree</name>
    <name type="synonym">Celtis orientalis</name>
    <dbReference type="NCBI Taxonomy" id="63057"/>
    <lineage>
        <taxon>Eukaryota</taxon>
        <taxon>Viridiplantae</taxon>
        <taxon>Streptophyta</taxon>
        <taxon>Embryophyta</taxon>
        <taxon>Tracheophyta</taxon>
        <taxon>Spermatophyta</taxon>
        <taxon>Magnoliopsida</taxon>
        <taxon>eudicotyledons</taxon>
        <taxon>Gunneridae</taxon>
        <taxon>Pentapetalae</taxon>
        <taxon>rosids</taxon>
        <taxon>fabids</taxon>
        <taxon>Rosales</taxon>
        <taxon>Cannabaceae</taxon>
        <taxon>Trema</taxon>
    </lineage>
</organism>
<dbReference type="Proteomes" id="UP000237000">
    <property type="component" value="Unassembled WGS sequence"/>
</dbReference>
<name>A0A2P5EP48_TREOI</name>
<dbReference type="EMBL" id="JXTC01000119">
    <property type="protein sequence ID" value="PON87314.1"/>
    <property type="molecule type" value="Genomic_DNA"/>
</dbReference>
<comment type="caution">
    <text evidence="1">The sequence shown here is derived from an EMBL/GenBank/DDBJ whole genome shotgun (WGS) entry which is preliminary data.</text>
</comment>
<keyword evidence="2" id="KW-1185">Reference proteome</keyword>
<dbReference type="OrthoDB" id="10395146at2759"/>
<dbReference type="AlphaFoldDB" id="A0A2P5EP48"/>
<protein>
    <submittedName>
        <fullName evidence="1">Uncharacterized protein</fullName>
    </submittedName>
</protein>
<sequence length="112" mass="12964">MSLPYSATREPIVPPDFNTNKILRKYRDALSSEFRGSPPFSLVFFSGLKSEETKLFFREIDEYHKDEVSYTRAIPTDTTASTSQINAMTRVLSETKIWERKRVSSKFSTKDI</sequence>
<accession>A0A2P5EP48</accession>
<evidence type="ECO:0000313" key="2">
    <source>
        <dbReference type="Proteomes" id="UP000237000"/>
    </source>
</evidence>
<proteinExistence type="predicted"/>
<evidence type="ECO:0000313" key="1">
    <source>
        <dbReference type="EMBL" id="PON87314.1"/>
    </source>
</evidence>
<dbReference type="InParanoid" id="A0A2P5EP48"/>